<keyword evidence="13" id="KW-1185">Reference proteome</keyword>
<proteinExistence type="predicted"/>
<evidence type="ECO:0000256" key="6">
    <source>
        <dbReference type="ARBA" id="ARBA00023136"/>
    </source>
</evidence>
<comment type="subcellular location">
    <subcellularLocation>
        <location evidence="1">Membrane</location>
        <topology evidence="1">Single-pass membrane protein</topology>
    </subcellularLocation>
</comment>
<dbReference type="EMBL" id="BPVZ01000046">
    <property type="protein sequence ID" value="GKV16743.1"/>
    <property type="molecule type" value="Genomic_DNA"/>
</dbReference>
<evidence type="ECO:0000256" key="1">
    <source>
        <dbReference type="ARBA" id="ARBA00004167"/>
    </source>
</evidence>
<keyword evidence="5" id="KW-1133">Transmembrane helix</keyword>
<dbReference type="Pfam" id="PF13947">
    <property type="entry name" value="GUB_WAK_bind"/>
    <property type="match status" value="1"/>
</dbReference>
<feature type="domain" description="Wall-associated receptor kinase galacturonan-binding" evidence="10">
    <location>
        <begin position="85"/>
        <end position="150"/>
    </location>
</feature>
<dbReference type="InterPro" id="IPR032872">
    <property type="entry name" value="WAK_assoc_C"/>
</dbReference>
<accession>A0AAV5JZT8</accession>
<evidence type="ECO:0000256" key="9">
    <source>
        <dbReference type="ARBA" id="ARBA00048679"/>
    </source>
</evidence>
<evidence type="ECO:0000259" key="10">
    <source>
        <dbReference type="Pfam" id="PF13947"/>
    </source>
</evidence>
<dbReference type="AlphaFoldDB" id="A0AAV5JZT8"/>
<comment type="caution">
    <text evidence="12">The sequence shown here is derived from an EMBL/GenBank/DDBJ whole genome shotgun (WGS) entry which is preliminary data.</text>
</comment>
<evidence type="ECO:0000259" key="11">
    <source>
        <dbReference type="Pfam" id="PF14380"/>
    </source>
</evidence>
<reference evidence="12 13" key="1">
    <citation type="journal article" date="2021" name="Commun. Biol.">
        <title>The genome of Shorea leprosula (Dipterocarpaceae) highlights the ecological relevance of drought in aseasonal tropical rainforests.</title>
        <authorList>
            <person name="Ng K.K.S."/>
            <person name="Kobayashi M.J."/>
            <person name="Fawcett J.A."/>
            <person name="Hatakeyama M."/>
            <person name="Paape T."/>
            <person name="Ng C.H."/>
            <person name="Ang C.C."/>
            <person name="Tnah L.H."/>
            <person name="Lee C.T."/>
            <person name="Nishiyama T."/>
            <person name="Sese J."/>
            <person name="O'Brien M.J."/>
            <person name="Copetti D."/>
            <person name="Mohd Noor M.I."/>
            <person name="Ong R.C."/>
            <person name="Putra M."/>
            <person name="Sireger I.Z."/>
            <person name="Indrioko S."/>
            <person name="Kosugi Y."/>
            <person name="Izuno A."/>
            <person name="Isagi Y."/>
            <person name="Lee S.L."/>
            <person name="Shimizu K.K."/>
        </authorList>
    </citation>
    <scope>NUCLEOTIDE SEQUENCE [LARGE SCALE GENOMIC DNA]</scope>
    <source>
        <strain evidence="12">214</strain>
    </source>
</reference>
<dbReference type="PANTHER" id="PTHR33138">
    <property type="entry name" value="OS01G0690200 PROTEIN"/>
    <property type="match status" value="1"/>
</dbReference>
<dbReference type="GO" id="GO:0030247">
    <property type="term" value="F:polysaccharide binding"/>
    <property type="evidence" value="ECO:0007669"/>
    <property type="project" value="InterPro"/>
</dbReference>
<protein>
    <recommendedName>
        <fullName evidence="2">non-specific serine/threonine protein kinase</fullName>
        <ecNumber evidence="2">2.7.11.1</ecNumber>
    </recommendedName>
</protein>
<dbReference type="EC" id="2.7.11.1" evidence="2"/>
<evidence type="ECO:0000256" key="5">
    <source>
        <dbReference type="ARBA" id="ARBA00022989"/>
    </source>
</evidence>
<dbReference type="PANTHER" id="PTHR33138:SF11">
    <property type="entry name" value="KINASE-LIKE PROTEIN"/>
    <property type="match status" value="1"/>
</dbReference>
<comment type="catalytic activity">
    <reaction evidence="9">
        <text>L-seryl-[protein] + ATP = O-phospho-L-seryl-[protein] + ADP + H(+)</text>
        <dbReference type="Rhea" id="RHEA:17989"/>
        <dbReference type="Rhea" id="RHEA-COMP:9863"/>
        <dbReference type="Rhea" id="RHEA-COMP:11604"/>
        <dbReference type="ChEBI" id="CHEBI:15378"/>
        <dbReference type="ChEBI" id="CHEBI:29999"/>
        <dbReference type="ChEBI" id="CHEBI:30616"/>
        <dbReference type="ChEBI" id="CHEBI:83421"/>
        <dbReference type="ChEBI" id="CHEBI:456216"/>
        <dbReference type="EC" id="2.7.11.1"/>
    </reaction>
</comment>
<evidence type="ECO:0000256" key="2">
    <source>
        <dbReference type="ARBA" id="ARBA00012513"/>
    </source>
</evidence>
<evidence type="ECO:0000256" key="4">
    <source>
        <dbReference type="ARBA" id="ARBA00022729"/>
    </source>
</evidence>
<evidence type="ECO:0000313" key="13">
    <source>
        <dbReference type="Proteomes" id="UP001054252"/>
    </source>
</evidence>
<evidence type="ECO:0000256" key="8">
    <source>
        <dbReference type="ARBA" id="ARBA00047899"/>
    </source>
</evidence>
<evidence type="ECO:0000256" key="7">
    <source>
        <dbReference type="ARBA" id="ARBA00023180"/>
    </source>
</evidence>
<dbReference type="GO" id="GO:0004674">
    <property type="term" value="F:protein serine/threonine kinase activity"/>
    <property type="evidence" value="ECO:0007669"/>
    <property type="project" value="UniProtKB-KW"/>
</dbReference>
<keyword evidence="4" id="KW-0732">Signal</keyword>
<keyword evidence="3" id="KW-0812">Transmembrane</keyword>
<evidence type="ECO:0000256" key="3">
    <source>
        <dbReference type="ARBA" id="ARBA00022692"/>
    </source>
</evidence>
<dbReference type="GO" id="GO:0016020">
    <property type="term" value="C:membrane"/>
    <property type="evidence" value="ECO:0007669"/>
    <property type="project" value="UniProtKB-SubCell"/>
</dbReference>
<keyword evidence="7" id="KW-0325">Glycoprotein</keyword>
<dbReference type="InterPro" id="IPR025287">
    <property type="entry name" value="WAK_GUB"/>
</dbReference>
<comment type="catalytic activity">
    <reaction evidence="8">
        <text>L-threonyl-[protein] + ATP = O-phospho-L-threonyl-[protein] + ADP + H(+)</text>
        <dbReference type="Rhea" id="RHEA:46608"/>
        <dbReference type="Rhea" id="RHEA-COMP:11060"/>
        <dbReference type="Rhea" id="RHEA-COMP:11605"/>
        <dbReference type="ChEBI" id="CHEBI:15378"/>
        <dbReference type="ChEBI" id="CHEBI:30013"/>
        <dbReference type="ChEBI" id="CHEBI:30616"/>
        <dbReference type="ChEBI" id="CHEBI:61977"/>
        <dbReference type="ChEBI" id="CHEBI:456216"/>
        <dbReference type="EC" id="2.7.11.1"/>
    </reaction>
</comment>
<organism evidence="12 13">
    <name type="scientific">Rubroshorea leprosula</name>
    <dbReference type="NCBI Taxonomy" id="152421"/>
    <lineage>
        <taxon>Eukaryota</taxon>
        <taxon>Viridiplantae</taxon>
        <taxon>Streptophyta</taxon>
        <taxon>Embryophyta</taxon>
        <taxon>Tracheophyta</taxon>
        <taxon>Spermatophyta</taxon>
        <taxon>Magnoliopsida</taxon>
        <taxon>eudicotyledons</taxon>
        <taxon>Gunneridae</taxon>
        <taxon>Pentapetalae</taxon>
        <taxon>rosids</taxon>
        <taxon>malvids</taxon>
        <taxon>Malvales</taxon>
        <taxon>Dipterocarpaceae</taxon>
        <taxon>Rubroshorea</taxon>
    </lineage>
</organism>
<dbReference type="Pfam" id="PF14380">
    <property type="entry name" value="WAK_assoc"/>
    <property type="match status" value="1"/>
</dbReference>
<keyword evidence="6" id="KW-0472">Membrane</keyword>
<evidence type="ECO:0000313" key="12">
    <source>
        <dbReference type="EMBL" id="GKV16743.1"/>
    </source>
</evidence>
<dbReference type="Proteomes" id="UP001054252">
    <property type="component" value="Unassembled WGS sequence"/>
</dbReference>
<gene>
    <name evidence="12" type="ORF">SLEP1_g27339</name>
</gene>
<sequence>MHCLAVSLNYLHSLAFRSGTYILYQFLFSLQRPDQPLLEIHPSIPPAPHPHPFKNMNYFLLFVMIPLVLSETPLSSSNPEWYRICGNQFKCGNVAAGFPFWGGDRNLSNCGHPKLQLKCEKKATAILDIVGVRYRVLEIKQETKRLKIARDDYEDEICPQNIQNTNLDVTPFVRAPGYVTITLLYGCPSTFNPSNFNLKFPIHEPLNFDCPNSLYGDDSTMNIILPGDTGRMDCSRSATVLVPDDSSFSIEKIKQALKDGFEVEWKVDDEGNCQKCNASKGKCGINPLNETETVCYCQELSSSLKECLPLHHDGK</sequence>
<feature type="domain" description="Wall-associated receptor kinase C-terminal" evidence="11">
    <location>
        <begin position="232"/>
        <end position="299"/>
    </location>
</feature>
<name>A0AAV5JZT8_9ROSI</name>